<reference evidence="2 3" key="1">
    <citation type="journal article" date="2015" name="Genome Biol. Evol.">
        <title>Comparative Genomics of a Bacterivorous Green Alga Reveals Evolutionary Causalities and Consequences of Phago-Mixotrophic Mode of Nutrition.</title>
        <authorList>
            <person name="Burns J.A."/>
            <person name="Paasch A."/>
            <person name="Narechania A."/>
            <person name="Kim E."/>
        </authorList>
    </citation>
    <scope>NUCLEOTIDE SEQUENCE [LARGE SCALE GENOMIC DNA]</scope>
    <source>
        <strain evidence="2 3">PLY_AMNH</strain>
    </source>
</reference>
<feature type="compositionally biased region" description="Basic and acidic residues" evidence="1">
    <location>
        <begin position="597"/>
        <end position="606"/>
    </location>
</feature>
<organism evidence="2 3">
    <name type="scientific">Cymbomonas tetramitiformis</name>
    <dbReference type="NCBI Taxonomy" id="36881"/>
    <lineage>
        <taxon>Eukaryota</taxon>
        <taxon>Viridiplantae</taxon>
        <taxon>Chlorophyta</taxon>
        <taxon>Pyramimonadophyceae</taxon>
        <taxon>Pyramimonadales</taxon>
        <taxon>Pyramimonadaceae</taxon>
        <taxon>Cymbomonas</taxon>
    </lineage>
</organism>
<sequence length="735" mass="81430">MSAQTAQRFKFYTEIQQKEHIFSPGCALTERASTFQQVAPTSVAVFPCISQADHEADFGYSEEKSGNFNLLQQSTALQRTISPHSVSMLPYRLTGSLSYDSHPTTKFRSPKWPHTLGGHFHAQQFCDNTQREALVQPVWGKSEPSFPYSLAGFDYNSMPEIPELPRANAGELLVQQSRDRLPAIHATVDLGSSVTHTVDAVPQSLPSIGVQDAPSEAGPTASSPVTPLVRKAQIEELHRVNTPPRLTYLELLQENQYELFHGLGSKCLWAKAKALSFLKLADKKAEEGTLDKLSDEQVALLTLQRRAAVDLVAAGKVRPRVKTEEERAALKYWLRGDPANYTPEAIAERKALKVHSQVRRVLEKWWGTITEGLQYMTGLLREEYLDLNVVIHRALVPDATEAEAFGCATDDWMHDSKGRIEMSKEDVLSALFDVADVWTEDASAEEYSSFLSYLLDGITQVRTIRVGSAKGGHGVAAVDAQQKSMNRSRSASTTQERKGSARSQKACIPQTSPPPRYDANAAGAEPASPHHTLKMLPQENIRCLAWRLTMGCRVRKKHKLLEHQALELSKEPPAHGQPADEPPPVEQPPAAGRRKPRSEPSGDVRSSRSRSKTRGVSDTEEEKEKEESQPLNPVWQYNKMFSESLNGPLEYISDPYIDRKDPVSGHPAMKDRAHQEAERRRKDERKPQEACRRDKAEGGGGANKGGKTHPTKAKAAATKIHGAVLQVVMHQAAAP</sequence>
<protein>
    <submittedName>
        <fullName evidence="2">Uncharacterized protein</fullName>
    </submittedName>
</protein>
<name>A0AAE0FW06_9CHLO</name>
<feature type="region of interest" description="Disordered" evidence="1">
    <location>
        <begin position="569"/>
        <end position="631"/>
    </location>
</feature>
<dbReference type="Proteomes" id="UP001190700">
    <property type="component" value="Unassembled WGS sequence"/>
</dbReference>
<dbReference type="EMBL" id="LGRX02012757">
    <property type="protein sequence ID" value="KAK3266905.1"/>
    <property type="molecule type" value="Genomic_DNA"/>
</dbReference>
<dbReference type="AlphaFoldDB" id="A0AAE0FW06"/>
<feature type="compositionally biased region" description="Basic and acidic residues" evidence="1">
    <location>
        <begin position="656"/>
        <end position="697"/>
    </location>
</feature>
<evidence type="ECO:0000313" key="3">
    <source>
        <dbReference type="Proteomes" id="UP001190700"/>
    </source>
</evidence>
<gene>
    <name evidence="2" type="ORF">CYMTET_24504</name>
</gene>
<feature type="region of interest" description="Disordered" evidence="1">
    <location>
        <begin position="477"/>
        <end position="530"/>
    </location>
</feature>
<accession>A0AAE0FW06</accession>
<proteinExistence type="predicted"/>
<feature type="region of interest" description="Disordered" evidence="1">
    <location>
        <begin position="656"/>
        <end position="717"/>
    </location>
</feature>
<comment type="caution">
    <text evidence="2">The sequence shown here is derived from an EMBL/GenBank/DDBJ whole genome shotgun (WGS) entry which is preliminary data.</text>
</comment>
<keyword evidence="3" id="KW-1185">Reference proteome</keyword>
<evidence type="ECO:0000256" key="1">
    <source>
        <dbReference type="SAM" id="MobiDB-lite"/>
    </source>
</evidence>
<feature type="compositionally biased region" description="Polar residues" evidence="1">
    <location>
        <begin position="481"/>
        <end position="494"/>
    </location>
</feature>
<evidence type="ECO:0000313" key="2">
    <source>
        <dbReference type="EMBL" id="KAK3266905.1"/>
    </source>
</evidence>